<evidence type="ECO:0000259" key="17">
    <source>
        <dbReference type="PROSITE" id="PS50112"/>
    </source>
</evidence>
<dbReference type="CDD" id="cd16936">
    <property type="entry name" value="HATPase_RsbW-like"/>
    <property type="match status" value="1"/>
</dbReference>
<feature type="domain" description="PAS" evidence="17">
    <location>
        <begin position="28"/>
        <end position="74"/>
    </location>
</feature>
<evidence type="ECO:0000256" key="7">
    <source>
        <dbReference type="ARBA" id="ARBA00022801"/>
    </source>
</evidence>
<dbReference type="PANTHER" id="PTHR43156:SF2">
    <property type="entry name" value="STAGE II SPORULATION PROTEIN E"/>
    <property type="match status" value="1"/>
</dbReference>
<evidence type="ECO:0000256" key="14">
    <source>
        <dbReference type="ARBA" id="ARBA00075117"/>
    </source>
</evidence>
<evidence type="ECO:0000256" key="12">
    <source>
        <dbReference type="ARBA" id="ARBA00047761"/>
    </source>
</evidence>
<dbReference type="HOGENOM" id="CLU_000445_43_3_11"/>
<evidence type="ECO:0000256" key="4">
    <source>
        <dbReference type="ARBA" id="ARBA00022723"/>
    </source>
</evidence>
<keyword evidence="11" id="KW-0464">Manganese</keyword>
<dbReference type="InterPro" id="IPR029016">
    <property type="entry name" value="GAF-like_dom_sf"/>
</dbReference>
<dbReference type="FunFam" id="3.60.40.10:FF:000005">
    <property type="entry name" value="Serine/threonine protein phosphatase"/>
    <property type="match status" value="1"/>
</dbReference>
<keyword evidence="4" id="KW-0479">Metal-binding</keyword>
<dbReference type="SUPFAM" id="SSF81606">
    <property type="entry name" value="PP2C-like"/>
    <property type="match status" value="1"/>
</dbReference>
<dbReference type="PATRIC" id="fig|1003195.11.peg.5401"/>
<keyword evidence="19" id="KW-1185">Reference proteome</keyword>
<dbReference type="AlphaFoldDB" id="F8K3J3"/>
<dbReference type="InterPro" id="IPR035965">
    <property type="entry name" value="PAS-like_dom_sf"/>
</dbReference>
<dbReference type="EMBL" id="CP003219">
    <property type="protein sequence ID" value="AEW96312.1"/>
    <property type="molecule type" value="Genomic_DNA"/>
</dbReference>
<evidence type="ECO:0000313" key="18">
    <source>
        <dbReference type="EMBL" id="AEW96312.1"/>
    </source>
</evidence>
<comment type="function">
    <text evidence="13">Primarily acts as an independent SigF regulator that is sensitive to the osmosensory signal, mediating the cross talk of PknD with the SigF regulon. Possesses both phosphatase and kinase activities. The kinase domain functions as a classic anti-sigma factor-like kinase to phosphorylate the anti-anti-sigma factor domain at the canonical regulatory site, and the phosphatase domain antagonizes this activity.</text>
</comment>
<dbReference type="GO" id="GO:0006355">
    <property type="term" value="P:regulation of DNA-templated transcription"/>
    <property type="evidence" value="ECO:0007669"/>
    <property type="project" value="InterPro"/>
</dbReference>
<dbReference type="STRING" id="1003195.SCATT_39410"/>
<dbReference type="OrthoDB" id="118142at2"/>
<dbReference type="NCBIfam" id="TIGR00229">
    <property type="entry name" value="sensory_box"/>
    <property type="match status" value="2"/>
</dbReference>
<keyword evidence="9" id="KW-0460">Magnesium</keyword>
<evidence type="ECO:0000256" key="13">
    <source>
        <dbReference type="ARBA" id="ARBA00056274"/>
    </source>
</evidence>
<protein>
    <recommendedName>
        <fullName evidence="1">protein-serine/threonine phosphatase</fullName>
        <ecNumber evidence="1">3.1.3.16</ecNumber>
    </recommendedName>
    <alternativeName>
        <fullName evidence="15">Protein-serine/threonine phosphatase</fullName>
    </alternativeName>
    <alternativeName>
        <fullName evidence="14">Serine/threonine-protein kinase</fullName>
    </alternativeName>
</protein>
<keyword evidence="5" id="KW-0547">Nucleotide-binding</keyword>
<dbReference type="GO" id="GO:0004722">
    <property type="term" value="F:protein serine/threonine phosphatase activity"/>
    <property type="evidence" value="ECO:0007669"/>
    <property type="project" value="UniProtKB-EC"/>
</dbReference>
<evidence type="ECO:0000256" key="9">
    <source>
        <dbReference type="ARBA" id="ARBA00022842"/>
    </source>
</evidence>
<dbReference type="Pfam" id="PF00989">
    <property type="entry name" value="PAS"/>
    <property type="match status" value="1"/>
</dbReference>
<evidence type="ECO:0000256" key="11">
    <source>
        <dbReference type="ARBA" id="ARBA00023211"/>
    </source>
</evidence>
<comment type="catalytic activity">
    <reaction evidence="12">
        <text>O-phospho-L-seryl-[protein] + H2O = L-seryl-[protein] + phosphate</text>
        <dbReference type="Rhea" id="RHEA:20629"/>
        <dbReference type="Rhea" id="RHEA-COMP:9863"/>
        <dbReference type="Rhea" id="RHEA-COMP:11604"/>
        <dbReference type="ChEBI" id="CHEBI:15377"/>
        <dbReference type="ChEBI" id="CHEBI:29999"/>
        <dbReference type="ChEBI" id="CHEBI:43474"/>
        <dbReference type="ChEBI" id="CHEBI:83421"/>
        <dbReference type="EC" id="3.1.3.16"/>
    </reaction>
</comment>
<evidence type="ECO:0000256" key="1">
    <source>
        <dbReference type="ARBA" id="ARBA00013081"/>
    </source>
</evidence>
<dbReference type="InterPro" id="IPR013656">
    <property type="entry name" value="PAS_4"/>
</dbReference>
<evidence type="ECO:0000256" key="8">
    <source>
        <dbReference type="ARBA" id="ARBA00022840"/>
    </source>
</evidence>
<dbReference type="EC" id="3.1.3.16" evidence="1"/>
<dbReference type="SUPFAM" id="SSF55785">
    <property type="entry name" value="PYP-like sensor domain (PAS domain)"/>
    <property type="match status" value="2"/>
</dbReference>
<evidence type="ECO:0000256" key="10">
    <source>
        <dbReference type="ARBA" id="ARBA00022912"/>
    </source>
</evidence>
<feature type="region of interest" description="Disordered" evidence="16">
    <location>
        <begin position="786"/>
        <end position="808"/>
    </location>
</feature>
<accession>F8K3J3</accession>
<dbReference type="SMART" id="SM00331">
    <property type="entry name" value="PP2C_SIG"/>
    <property type="match status" value="1"/>
</dbReference>
<dbReference type="eggNOG" id="COG2208">
    <property type="taxonomic scope" value="Bacteria"/>
</dbReference>
<dbReference type="eggNOG" id="COG2203">
    <property type="taxonomic scope" value="Bacteria"/>
</dbReference>
<dbReference type="Pfam" id="PF07228">
    <property type="entry name" value="SpoIIE"/>
    <property type="match status" value="1"/>
</dbReference>
<dbReference type="Gene3D" id="3.60.40.10">
    <property type="entry name" value="PPM-type phosphatase domain"/>
    <property type="match status" value="1"/>
</dbReference>
<dbReference type="GO" id="GO:0016301">
    <property type="term" value="F:kinase activity"/>
    <property type="evidence" value="ECO:0007669"/>
    <property type="project" value="UniProtKB-KW"/>
</dbReference>
<dbReference type="GO" id="GO:0046872">
    <property type="term" value="F:metal ion binding"/>
    <property type="evidence" value="ECO:0007669"/>
    <property type="project" value="UniProtKB-KW"/>
</dbReference>
<evidence type="ECO:0000256" key="15">
    <source>
        <dbReference type="ARBA" id="ARBA00081350"/>
    </source>
</evidence>
<dbReference type="Pfam" id="PF13581">
    <property type="entry name" value="HATPase_c_2"/>
    <property type="match status" value="1"/>
</dbReference>
<dbReference type="PANTHER" id="PTHR43156">
    <property type="entry name" value="STAGE II SPORULATION PROTEIN E-RELATED"/>
    <property type="match status" value="1"/>
</dbReference>
<dbReference type="SMART" id="SM00091">
    <property type="entry name" value="PAS"/>
    <property type="match status" value="2"/>
</dbReference>
<dbReference type="InterPro" id="IPR003018">
    <property type="entry name" value="GAF"/>
</dbReference>
<keyword evidence="10" id="KW-0904">Protein phosphatase</keyword>
<dbReference type="GO" id="GO:0005524">
    <property type="term" value="F:ATP binding"/>
    <property type="evidence" value="ECO:0007669"/>
    <property type="project" value="UniProtKB-KW"/>
</dbReference>
<evidence type="ECO:0000313" key="19">
    <source>
        <dbReference type="Proteomes" id="UP000007842"/>
    </source>
</evidence>
<dbReference type="SUPFAM" id="SSF55781">
    <property type="entry name" value="GAF domain-like"/>
    <property type="match status" value="1"/>
</dbReference>
<dbReference type="RefSeq" id="WP_014144669.1">
    <property type="nucleotide sequence ID" value="NC_016111.1"/>
</dbReference>
<dbReference type="KEGG" id="sct:SCAT_3955"/>
<keyword evidence="2" id="KW-0597">Phosphoprotein</keyword>
<dbReference type="Proteomes" id="UP000007842">
    <property type="component" value="Chromosome"/>
</dbReference>
<dbReference type="KEGG" id="scy:SCATT_39410"/>
<evidence type="ECO:0000256" key="2">
    <source>
        <dbReference type="ARBA" id="ARBA00022553"/>
    </source>
</evidence>
<keyword evidence="8" id="KW-0067">ATP-binding</keyword>
<reference evidence="19" key="1">
    <citation type="submission" date="2011-12" db="EMBL/GenBank/DDBJ databases">
        <title>Complete genome sequence of Streptomyces cattleya strain DSM 46488.</title>
        <authorList>
            <person name="Ou H.-Y."/>
            <person name="Li P."/>
            <person name="Zhao C."/>
            <person name="O'Hagan D."/>
            <person name="Deng Z."/>
        </authorList>
    </citation>
    <scope>NUCLEOTIDE SEQUENCE [LARGE SCALE GENOMIC DNA]</scope>
    <source>
        <strain evidence="19">ATCC 35852 / DSM 46488 / JCM 4925 / NBRC 14057 / NRRL 8057</strain>
    </source>
</reference>
<dbReference type="Pfam" id="PF08448">
    <property type="entry name" value="PAS_4"/>
    <property type="match status" value="1"/>
</dbReference>
<name>F8K3J3_STREN</name>
<dbReference type="InterPro" id="IPR013767">
    <property type="entry name" value="PAS_fold"/>
</dbReference>
<dbReference type="InterPro" id="IPR036890">
    <property type="entry name" value="HATPase_C_sf"/>
</dbReference>
<dbReference type="FunFam" id="3.30.565.10:FF:000028">
    <property type="entry name" value="PAS sensor protein"/>
    <property type="match status" value="1"/>
</dbReference>
<keyword evidence="7" id="KW-0378">Hydrolase</keyword>
<evidence type="ECO:0000256" key="6">
    <source>
        <dbReference type="ARBA" id="ARBA00022777"/>
    </source>
</evidence>
<dbReference type="Pfam" id="PF13492">
    <property type="entry name" value="GAF_3"/>
    <property type="match status" value="1"/>
</dbReference>
<evidence type="ECO:0000256" key="3">
    <source>
        <dbReference type="ARBA" id="ARBA00022679"/>
    </source>
</evidence>
<sequence>MSTAPEGSPASEDGPQWVPDNRTPTGGLLDTLRVGVVMLDTRGRVVLWSPFAEEMLGWAGEHIVGRRMDTVISPWNVGAGGRRSRRVPGPGPAEQVLAELLRTGRWAGVLPLRHRDGHVVRSDVRASLLVDGDGRPFILVSLAETRLLRTLERDLAISDAVFDTSALGIAVFDTDLRFVRVNEALARMNARPREDHIGRTVEELFPGPTGVELARVQREVLATGRTAVDRLNEAPPGATGFRSASYARVTDRGGRVLGISCVVMDVTDRFLASEKVERARVRLAVLNDVGGVLAEMMDVDHRARALAEALVPGFCDYAGMLVVEDIADGGELPRQPLPPGTDLVILGVATAPGQERVGALLRQGGRLSFPEGSPLSDVLAGGPAWFAESPEDLRAGAEVRVLDRRIAAALELGVGSLLAVPLRAREEVLGLLVVGRSADRQPFDRDDLSLAHELAGRAGGALDNARLYARQREDALMLQRSLLPQSLPDLPGVQIAYRYLPGSTGSAAGGDWFDVVPLAGGRVAFVVGDVMGHELRAAATMGRLRTAVRTLAALDLAPDELLRRVNDISDDFAAGPDEPMMATCVYCVYDPSTHTCVLAKAGHLPPLLIATGVTGEHTVRPVELPSGAPIGVGGVEFESVEVPVADGAVLVLYTDGLVEHRGEDIGHGLDRLVEVLRHPFDSLEDACDAVLDELVTDRELDDVALLMTRLGALPEGSSASWVFPAEAGAVRQARARVRDTLAAWRLNALCDETVLLVSELVTNSLRYAHGPIGVRMVRGPSLLVEVSDPLPDPPRARTASHDDEGGRGMQLVARASRRWGTRQGPLGKTVWFELALPGSGSG</sequence>
<dbReference type="InterPro" id="IPR003594">
    <property type="entry name" value="HATPase_dom"/>
</dbReference>
<evidence type="ECO:0000256" key="5">
    <source>
        <dbReference type="ARBA" id="ARBA00022741"/>
    </source>
</evidence>
<feature type="region of interest" description="Disordered" evidence="16">
    <location>
        <begin position="1"/>
        <end position="25"/>
    </location>
</feature>
<accession>G8WSS7</accession>
<organism evidence="18 19">
    <name type="scientific">Streptantibioticus cattleyicolor (strain ATCC 35852 / DSM 46488 / JCM 4925 / NBRC 14057 / NRRL 8057)</name>
    <name type="common">Streptomyces cattleya</name>
    <dbReference type="NCBI Taxonomy" id="1003195"/>
    <lineage>
        <taxon>Bacteria</taxon>
        <taxon>Bacillati</taxon>
        <taxon>Actinomycetota</taxon>
        <taxon>Actinomycetes</taxon>
        <taxon>Kitasatosporales</taxon>
        <taxon>Streptomycetaceae</taxon>
        <taxon>Streptantibioticus</taxon>
    </lineage>
</organism>
<gene>
    <name evidence="18" type="ordered locus">SCATT_39410</name>
</gene>
<dbReference type="Gene3D" id="3.30.565.10">
    <property type="entry name" value="Histidine kinase-like ATPase, C-terminal domain"/>
    <property type="match status" value="1"/>
</dbReference>
<proteinExistence type="predicted"/>
<keyword evidence="6" id="KW-0418">Kinase</keyword>
<dbReference type="InterPro" id="IPR052016">
    <property type="entry name" value="Bact_Sigma-Reg"/>
</dbReference>
<dbReference type="Gene3D" id="3.30.450.20">
    <property type="entry name" value="PAS domain"/>
    <property type="match status" value="2"/>
</dbReference>
<dbReference type="SMART" id="SM00065">
    <property type="entry name" value="GAF"/>
    <property type="match status" value="1"/>
</dbReference>
<dbReference type="InterPro" id="IPR036457">
    <property type="entry name" value="PPM-type-like_dom_sf"/>
</dbReference>
<dbReference type="InterPro" id="IPR000014">
    <property type="entry name" value="PAS"/>
</dbReference>
<dbReference type="InterPro" id="IPR001932">
    <property type="entry name" value="PPM-type_phosphatase-like_dom"/>
</dbReference>
<dbReference type="PROSITE" id="PS50112">
    <property type="entry name" value="PAS"/>
    <property type="match status" value="1"/>
</dbReference>
<evidence type="ECO:0000256" key="16">
    <source>
        <dbReference type="SAM" id="MobiDB-lite"/>
    </source>
</evidence>
<dbReference type="Gene3D" id="3.30.450.40">
    <property type="match status" value="1"/>
</dbReference>
<dbReference type="CDD" id="cd00130">
    <property type="entry name" value="PAS"/>
    <property type="match status" value="2"/>
</dbReference>
<keyword evidence="3" id="KW-0808">Transferase</keyword>